<reference evidence="2 3" key="1">
    <citation type="journal article" date="2019" name="Sci. Rep.">
        <title>Orb-weaving spider Araneus ventricosus genome elucidates the spidroin gene catalogue.</title>
        <authorList>
            <person name="Kono N."/>
            <person name="Nakamura H."/>
            <person name="Ohtoshi R."/>
            <person name="Moran D.A.P."/>
            <person name="Shinohara A."/>
            <person name="Yoshida Y."/>
            <person name="Fujiwara M."/>
            <person name="Mori M."/>
            <person name="Tomita M."/>
            <person name="Arakawa K."/>
        </authorList>
    </citation>
    <scope>NUCLEOTIDE SEQUENCE [LARGE SCALE GENOMIC DNA]</scope>
</reference>
<evidence type="ECO:0000313" key="3">
    <source>
        <dbReference type="Proteomes" id="UP000499080"/>
    </source>
</evidence>
<dbReference type="Proteomes" id="UP000499080">
    <property type="component" value="Unassembled WGS sequence"/>
</dbReference>
<name>A0A4Y2HF17_ARAVE</name>
<evidence type="ECO:0000313" key="2">
    <source>
        <dbReference type="EMBL" id="GBM63888.1"/>
    </source>
</evidence>
<accession>A0A4Y2HF17</accession>
<feature type="region of interest" description="Disordered" evidence="1">
    <location>
        <begin position="43"/>
        <end position="90"/>
    </location>
</feature>
<feature type="compositionally biased region" description="Low complexity" evidence="1">
    <location>
        <begin position="47"/>
        <end position="58"/>
    </location>
</feature>
<sequence>MDCLLKKAIHVSSKMEFLEHGKEKAIVKVENLGNLEQMIRNDGIQANSKSKTSTSDSNLRPRCEASGISKDLTRLRPHNQARKSEIRRVGRGRNGWDRRATVAHFEAYVNDMKNTRIAQDPEFVKDIHSPPVTNISPIIKILNNTSAVRENPYLTE</sequence>
<keyword evidence="3" id="KW-1185">Reference proteome</keyword>
<evidence type="ECO:0000256" key="1">
    <source>
        <dbReference type="SAM" id="MobiDB-lite"/>
    </source>
</evidence>
<dbReference type="AlphaFoldDB" id="A0A4Y2HF17"/>
<organism evidence="2 3">
    <name type="scientific">Araneus ventricosus</name>
    <name type="common">Orbweaver spider</name>
    <name type="synonym">Epeira ventricosa</name>
    <dbReference type="NCBI Taxonomy" id="182803"/>
    <lineage>
        <taxon>Eukaryota</taxon>
        <taxon>Metazoa</taxon>
        <taxon>Ecdysozoa</taxon>
        <taxon>Arthropoda</taxon>
        <taxon>Chelicerata</taxon>
        <taxon>Arachnida</taxon>
        <taxon>Araneae</taxon>
        <taxon>Araneomorphae</taxon>
        <taxon>Entelegynae</taxon>
        <taxon>Araneoidea</taxon>
        <taxon>Araneidae</taxon>
        <taxon>Araneus</taxon>
    </lineage>
</organism>
<proteinExistence type="predicted"/>
<gene>
    <name evidence="2" type="ORF">AVEN_249975_1</name>
</gene>
<comment type="caution">
    <text evidence="2">The sequence shown here is derived from an EMBL/GenBank/DDBJ whole genome shotgun (WGS) entry which is preliminary data.</text>
</comment>
<dbReference type="EMBL" id="BGPR01001896">
    <property type="protein sequence ID" value="GBM63888.1"/>
    <property type="molecule type" value="Genomic_DNA"/>
</dbReference>
<protein>
    <submittedName>
        <fullName evidence="2">Uncharacterized protein</fullName>
    </submittedName>
</protein>